<feature type="domain" description="Nitroreductase" evidence="4">
    <location>
        <begin position="7"/>
        <end position="164"/>
    </location>
</feature>
<evidence type="ECO:0000259" key="4">
    <source>
        <dbReference type="Pfam" id="PF00881"/>
    </source>
</evidence>
<sequence length="190" mass="22018">MIFELAKNRKTIRKFKKDNPPIEDLIYAIECAKEAPSGMNSQPWIFVIIRNEKLKRKIREICERNEKSFYQTAKGPLKEFLLKNNINWKKEFLTQAPYLIAAFSYIKAPFAKESLWISIGYILLALEEKGLSTVTYTPSDPKEISKILNTPAEYKLEVILPVGYSADNKKKCKRKNVNEIIFFDNFVGGE</sequence>
<evidence type="ECO:0000313" key="5">
    <source>
        <dbReference type="EMBL" id="QTA37765.1"/>
    </source>
</evidence>
<dbReference type="InterPro" id="IPR000415">
    <property type="entry name" value="Nitroreductase-like"/>
</dbReference>
<organism evidence="5 6">
    <name type="scientific">Thermosipho ferrireducens</name>
    <dbReference type="NCBI Taxonomy" id="2571116"/>
    <lineage>
        <taxon>Bacteria</taxon>
        <taxon>Thermotogati</taxon>
        <taxon>Thermotogota</taxon>
        <taxon>Thermotogae</taxon>
        <taxon>Thermotogales</taxon>
        <taxon>Fervidobacteriaceae</taxon>
        <taxon>Thermosipho</taxon>
    </lineage>
</organism>
<dbReference type="Gene3D" id="3.40.109.10">
    <property type="entry name" value="NADH Oxidase"/>
    <property type="match status" value="1"/>
</dbReference>
<protein>
    <submittedName>
        <fullName evidence="5">Nitroreductase family protein</fullName>
    </submittedName>
</protein>
<dbReference type="SUPFAM" id="SSF55469">
    <property type="entry name" value="FMN-dependent nitroreductase-like"/>
    <property type="match status" value="1"/>
</dbReference>
<dbReference type="PANTHER" id="PTHR23026:SF90">
    <property type="entry name" value="IODOTYROSINE DEIODINASE 1"/>
    <property type="match status" value="1"/>
</dbReference>
<dbReference type="Pfam" id="PF00881">
    <property type="entry name" value="Nitroreductase"/>
    <property type="match status" value="1"/>
</dbReference>
<dbReference type="RefSeq" id="WP_207566487.1">
    <property type="nucleotide sequence ID" value="NZ_CP071446.1"/>
</dbReference>
<evidence type="ECO:0000256" key="3">
    <source>
        <dbReference type="ARBA" id="ARBA00023002"/>
    </source>
</evidence>
<dbReference type="InterPro" id="IPR050627">
    <property type="entry name" value="Nitroreductase/BluB"/>
</dbReference>
<dbReference type="EMBL" id="CP071446">
    <property type="protein sequence ID" value="QTA37765.1"/>
    <property type="molecule type" value="Genomic_DNA"/>
</dbReference>
<dbReference type="PANTHER" id="PTHR23026">
    <property type="entry name" value="NADPH NITROREDUCTASE"/>
    <property type="match status" value="1"/>
</dbReference>
<accession>A0ABX7S7I5</accession>
<gene>
    <name evidence="5" type="ORF">JYK00_08560</name>
</gene>
<keyword evidence="2" id="KW-0288">FMN</keyword>
<dbReference type="Proteomes" id="UP000671862">
    <property type="component" value="Chromosome"/>
</dbReference>
<evidence type="ECO:0000256" key="2">
    <source>
        <dbReference type="ARBA" id="ARBA00022643"/>
    </source>
</evidence>
<evidence type="ECO:0000256" key="1">
    <source>
        <dbReference type="ARBA" id="ARBA00022630"/>
    </source>
</evidence>
<reference evidence="5 6" key="1">
    <citation type="submission" date="2021-03" db="EMBL/GenBank/DDBJ databases">
        <title>Thermosipho ferrireducens sp.nov., an anaerobic thermophilic iron-reducing bacterium isolated from a deep-sea hydrothermal sulfide deposits.</title>
        <authorList>
            <person name="Zeng X."/>
            <person name="Chen Y."/>
            <person name="Shao Z."/>
        </authorList>
    </citation>
    <scope>NUCLEOTIDE SEQUENCE [LARGE SCALE GENOMIC DNA]</scope>
    <source>
        <strain evidence="5 6">JL129W03</strain>
    </source>
</reference>
<keyword evidence="6" id="KW-1185">Reference proteome</keyword>
<evidence type="ECO:0000313" key="6">
    <source>
        <dbReference type="Proteomes" id="UP000671862"/>
    </source>
</evidence>
<dbReference type="InterPro" id="IPR029479">
    <property type="entry name" value="Nitroreductase"/>
</dbReference>
<keyword evidence="3" id="KW-0560">Oxidoreductase</keyword>
<proteinExistence type="predicted"/>
<keyword evidence="1" id="KW-0285">Flavoprotein</keyword>
<name>A0ABX7S7I5_9BACT</name>
<dbReference type="CDD" id="cd02144">
    <property type="entry name" value="iodotyrosine_dehalogenase"/>
    <property type="match status" value="1"/>
</dbReference>